<protein>
    <submittedName>
        <fullName evidence="1">Uncharacterized protein</fullName>
    </submittedName>
</protein>
<dbReference type="OrthoDB" id="5192733at2"/>
<dbReference type="EMBL" id="VFML01000001">
    <property type="protein sequence ID" value="TQJ05730.1"/>
    <property type="molecule type" value="Genomic_DNA"/>
</dbReference>
<dbReference type="AlphaFoldDB" id="A0A542DRL1"/>
<evidence type="ECO:0000313" key="1">
    <source>
        <dbReference type="EMBL" id="TQJ05730.1"/>
    </source>
</evidence>
<reference evidence="1 2" key="1">
    <citation type="submission" date="2019-06" db="EMBL/GenBank/DDBJ databases">
        <title>Sequencing the genomes of 1000 actinobacteria strains.</title>
        <authorList>
            <person name="Klenk H.-P."/>
        </authorList>
    </citation>
    <scope>NUCLEOTIDE SEQUENCE [LARGE SCALE GENOMIC DNA]</scope>
    <source>
        <strain evidence="1 2">DSM 45679</strain>
    </source>
</reference>
<name>A0A542DRL1_AMYCI</name>
<accession>A0A542DRL1</accession>
<evidence type="ECO:0000313" key="2">
    <source>
        <dbReference type="Proteomes" id="UP000320876"/>
    </source>
</evidence>
<keyword evidence="2" id="KW-1185">Reference proteome</keyword>
<organism evidence="1 2">
    <name type="scientific">Amycolatopsis cihanbeyliensis</name>
    <dbReference type="NCBI Taxonomy" id="1128664"/>
    <lineage>
        <taxon>Bacteria</taxon>
        <taxon>Bacillati</taxon>
        <taxon>Actinomycetota</taxon>
        <taxon>Actinomycetes</taxon>
        <taxon>Pseudonocardiales</taxon>
        <taxon>Pseudonocardiaceae</taxon>
        <taxon>Amycolatopsis</taxon>
    </lineage>
</organism>
<proteinExistence type="predicted"/>
<gene>
    <name evidence="1" type="ORF">FB471_5567</name>
</gene>
<dbReference type="Proteomes" id="UP000320876">
    <property type="component" value="Unassembled WGS sequence"/>
</dbReference>
<sequence>MPRNRRGSNDFRYTGADRCTGCQQRAVIPSEVDADRFVAKAEGRLRKQRCPHGNGWHLINPEYQRHRRARR</sequence>
<comment type="caution">
    <text evidence="1">The sequence shown here is derived from an EMBL/GenBank/DDBJ whole genome shotgun (WGS) entry which is preliminary data.</text>
</comment>
<dbReference type="RefSeq" id="WP_142001216.1">
    <property type="nucleotide sequence ID" value="NZ_VFML01000001.1"/>
</dbReference>